<dbReference type="InterPro" id="IPR024079">
    <property type="entry name" value="MetalloPept_cat_dom_sf"/>
</dbReference>
<feature type="binding site" evidence="13">
    <location>
        <position position="226"/>
    </location>
    <ligand>
        <name>Zn(2+)</name>
        <dbReference type="ChEBI" id="CHEBI:29105"/>
        <note>catalytic</note>
    </ligand>
</feature>
<dbReference type="AlphaFoldDB" id="A0A6P8IQJ4"/>
<evidence type="ECO:0000256" key="12">
    <source>
        <dbReference type="PROSITE-ProRule" id="PRU01005"/>
    </source>
</evidence>
<comment type="caution">
    <text evidence="12">Lacks conserved residue(s) required for the propagation of feature annotation.</text>
</comment>
<dbReference type="InterPro" id="IPR034035">
    <property type="entry name" value="Astacin-like_dom"/>
</dbReference>
<dbReference type="FunFam" id="2.20.100.10:FF:000007">
    <property type="entry name" value="Thrombospondin 1"/>
    <property type="match status" value="1"/>
</dbReference>
<evidence type="ECO:0000256" key="13">
    <source>
        <dbReference type="PROSITE-ProRule" id="PRU01211"/>
    </source>
</evidence>
<dbReference type="PANTHER" id="PTHR10127:SF850">
    <property type="entry name" value="METALLOENDOPEPTIDASE"/>
    <property type="match status" value="1"/>
</dbReference>
<evidence type="ECO:0000256" key="3">
    <source>
        <dbReference type="ARBA" id="ARBA00022656"/>
    </source>
</evidence>
<dbReference type="Gene3D" id="2.20.100.10">
    <property type="entry name" value="Thrombospondin type-1 (TSP1) repeat"/>
    <property type="match status" value="1"/>
</dbReference>
<evidence type="ECO:0000256" key="10">
    <source>
        <dbReference type="ARBA" id="ARBA00023157"/>
    </source>
</evidence>
<dbReference type="GO" id="GO:0016020">
    <property type="term" value="C:membrane"/>
    <property type="evidence" value="ECO:0007669"/>
    <property type="project" value="UniProtKB-SubCell"/>
</dbReference>
<dbReference type="InterPro" id="IPR000998">
    <property type="entry name" value="MAM_dom"/>
</dbReference>
<dbReference type="GO" id="GO:0006508">
    <property type="term" value="P:proteolysis"/>
    <property type="evidence" value="ECO:0007669"/>
    <property type="project" value="UniProtKB-KW"/>
</dbReference>
<dbReference type="KEGG" id="aten:116303310"/>
<dbReference type="InterPro" id="IPR003582">
    <property type="entry name" value="ShKT_dom"/>
</dbReference>
<keyword evidence="3" id="KW-0800">Toxin</keyword>
<dbReference type="OrthoDB" id="5948117at2759"/>
<evidence type="ECO:0000256" key="14">
    <source>
        <dbReference type="RuleBase" id="RU361183"/>
    </source>
</evidence>
<evidence type="ECO:0000256" key="6">
    <source>
        <dbReference type="ARBA" id="ARBA00022737"/>
    </source>
</evidence>
<dbReference type="Gene3D" id="2.60.120.200">
    <property type="match status" value="1"/>
</dbReference>
<keyword evidence="6" id="KW-0677">Repeat</keyword>
<dbReference type="PANTHER" id="PTHR10127">
    <property type="entry name" value="DISCOIDIN, CUB, EGF, LAMININ , AND ZINC METALLOPROTEASE DOMAIN CONTAINING"/>
    <property type="match status" value="1"/>
</dbReference>
<comment type="function">
    <text evidence="1">Metalloprotease.</text>
</comment>
<dbReference type="RefSeq" id="XP_031568695.1">
    <property type="nucleotide sequence ID" value="XM_031712835.1"/>
</dbReference>
<dbReference type="SMART" id="SM00235">
    <property type="entry name" value="ZnMc"/>
    <property type="match status" value="1"/>
</dbReference>
<dbReference type="Pfam" id="PF01549">
    <property type="entry name" value="ShK"/>
    <property type="match status" value="4"/>
</dbReference>
<dbReference type="PROSITE" id="PS51670">
    <property type="entry name" value="SHKT"/>
    <property type="match status" value="4"/>
</dbReference>
<keyword evidence="10" id="KW-1015">Disulfide bond</keyword>
<feature type="binding site" evidence="13">
    <location>
        <position position="220"/>
    </location>
    <ligand>
        <name>Zn(2+)</name>
        <dbReference type="ChEBI" id="CHEBI:29105"/>
        <note>catalytic</note>
    </ligand>
</feature>
<dbReference type="SUPFAM" id="SSF55486">
    <property type="entry name" value="Metalloproteases ('zincins'), catalytic domain"/>
    <property type="match status" value="1"/>
</dbReference>
<sequence>MASGVLLVGLFLLQVSLLNGSPLNGLSRGKSYQDDLEFKEKLRAVLEDVKDDDTHSRIMAVNEAHKKYQDEAQKKQPIDVEENIVETNMEQSVNNLFEGDIELTPEQQEMIRRTGSLNKRTAGQISVYSLWRNRLVPYMIASSLKSKRHLIREAVRIFERYTCLKFYELSSAPSNMNYLYIDRRAGCHSLIGKTYSKKHQVLSLGNGCHDIGTILHEMTHAIGFYHEQGRTDRDKYVRVLWENIIAGQEYNFERHDIGSVGSLGLPYDYESLMHYGKRTFTRNGENTLERIDNPNGKLGRTGGSFSSTDKVAINALYECTKYPAGYSGYSSWSEWFPCNWACQRTRQRYCIGARSEYLKKKLCPGSDEHGVELEYKKCAPSECGPINGGWSRWSPWSSCNAKCGQGTKTRDRKCTNPYPMRNGKKCPGKAKDTEECTAGKCKLAYYETQFEGNMGSWKSEGPGYLKWVLEDIWRRPGPKADHTNGNFRGGYLYLPTGPSSIFKGKAKFKNTFGWSDKPFCLTFYYLMDGPSVGTLSIVIRILMGNNDKSWTVFTASGSKGRQWHFGSAFINVINKNFEVSFEGSGNGRKEQGTIALDDLYYYTGRCPNTPTAKPTVPPCIDIEMKCKQWAYEGECARRPKFMTEFCRKSCVCSPVKCKDTNKKCSYWTGIGECKKNAGWMRKNCCVSCRKELSCTDKDQKKCSNWAKKNECTKNSGWMLKNCCKSCKKELACTDDNKNCSRWAGKGECSKNPSWMKKHCCKSCRKHG</sequence>
<dbReference type="SUPFAM" id="SSF82895">
    <property type="entry name" value="TSP-1 type 1 repeat"/>
    <property type="match status" value="1"/>
</dbReference>
<feature type="domain" description="Peptidase M12A" evidence="17">
    <location>
        <begin position="122"/>
        <end position="320"/>
    </location>
</feature>
<dbReference type="CDD" id="cd06263">
    <property type="entry name" value="MAM"/>
    <property type="match status" value="1"/>
</dbReference>
<evidence type="ECO:0000256" key="1">
    <source>
        <dbReference type="ARBA" id="ARBA00002657"/>
    </source>
</evidence>
<dbReference type="Pfam" id="PF01400">
    <property type="entry name" value="Astacin"/>
    <property type="match status" value="1"/>
</dbReference>
<evidence type="ECO:0000256" key="8">
    <source>
        <dbReference type="ARBA" id="ARBA00022989"/>
    </source>
</evidence>
<dbReference type="FunCoup" id="A0A6P8IQJ4">
    <property type="interactions" value="83"/>
</dbReference>
<keyword evidence="13 14" id="KW-0479">Metal-binding</keyword>
<evidence type="ECO:0000256" key="7">
    <source>
        <dbReference type="ARBA" id="ARBA00022801"/>
    </source>
</evidence>
<proteinExistence type="predicted"/>
<dbReference type="GO" id="GO:0004222">
    <property type="term" value="F:metalloendopeptidase activity"/>
    <property type="evidence" value="ECO:0007669"/>
    <property type="project" value="UniProtKB-UniRule"/>
</dbReference>
<feature type="domain" description="ShKT" evidence="16">
    <location>
        <begin position="694"/>
        <end position="732"/>
    </location>
</feature>
<feature type="chain" id="PRO_5028521441" description="Metalloendopeptidase" evidence="14">
    <location>
        <begin position="21"/>
        <end position="767"/>
    </location>
</feature>
<dbReference type="PROSITE" id="PS50060">
    <property type="entry name" value="MAM_2"/>
    <property type="match status" value="1"/>
</dbReference>
<dbReference type="SUPFAM" id="SSF49899">
    <property type="entry name" value="Concanavalin A-like lectins/glucanases"/>
    <property type="match status" value="1"/>
</dbReference>
<comment type="subcellular location">
    <subcellularLocation>
        <location evidence="2">Membrane</location>
        <topology evidence="2">Single-pass membrane protein</topology>
    </subcellularLocation>
</comment>
<dbReference type="PROSITE" id="PS51864">
    <property type="entry name" value="ASTACIN"/>
    <property type="match status" value="1"/>
</dbReference>
<keyword evidence="5" id="KW-0812">Transmembrane</keyword>
<evidence type="ECO:0000259" key="16">
    <source>
        <dbReference type="PROSITE" id="PS51670"/>
    </source>
</evidence>
<dbReference type="InterPro" id="IPR006026">
    <property type="entry name" value="Peptidase_Metallo"/>
</dbReference>
<feature type="active site" evidence="13">
    <location>
        <position position="217"/>
    </location>
</feature>
<feature type="domain" description="ShKT" evidence="16">
    <location>
        <begin position="733"/>
        <end position="766"/>
    </location>
</feature>
<keyword evidence="11" id="KW-0325">Glycoprotein</keyword>
<dbReference type="Pfam" id="PF00629">
    <property type="entry name" value="MAM"/>
    <property type="match status" value="1"/>
</dbReference>
<dbReference type="SMART" id="SM00209">
    <property type="entry name" value="TSP1"/>
    <property type="match status" value="2"/>
</dbReference>
<organism evidence="18 19">
    <name type="scientific">Actinia tenebrosa</name>
    <name type="common">Australian red waratah sea anemone</name>
    <dbReference type="NCBI Taxonomy" id="6105"/>
    <lineage>
        <taxon>Eukaryota</taxon>
        <taxon>Metazoa</taxon>
        <taxon>Cnidaria</taxon>
        <taxon>Anthozoa</taxon>
        <taxon>Hexacorallia</taxon>
        <taxon>Actiniaria</taxon>
        <taxon>Actiniidae</taxon>
        <taxon>Actinia</taxon>
    </lineage>
</organism>
<protein>
    <recommendedName>
        <fullName evidence="14">Metalloendopeptidase</fullName>
        <ecNumber evidence="14">3.4.24.-</ecNumber>
    </recommendedName>
</protein>
<feature type="domain" description="ShKT" evidence="16">
    <location>
        <begin position="619"/>
        <end position="652"/>
    </location>
</feature>
<feature type="domain" description="ShKT" evidence="16">
    <location>
        <begin position="657"/>
        <end position="691"/>
    </location>
</feature>
<evidence type="ECO:0000259" key="17">
    <source>
        <dbReference type="PROSITE" id="PS51864"/>
    </source>
</evidence>
<name>A0A6P8IQJ4_ACTTE</name>
<dbReference type="Gene3D" id="3.40.390.10">
    <property type="entry name" value="Collagenase (Catalytic Domain)"/>
    <property type="match status" value="1"/>
</dbReference>
<keyword evidence="4 13" id="KW-0645">Protease</keyword>
<dbReference type="GO" id="GO:0008270">
    <property type="term" value="F:zinc ion binding"/>
    <property type="evidence" value="ECO:0007669"/>
    <property type="project" value="UniProtKB-UniRule"/>
</dbReference>
<dbReference type="PRINTS" id="PR01705">
    <property type="entry name" value="TSP1REPEAT"/>
</dbReference>
<feature type="signal peptide" evidence="14">
    <location>
        <begin position="1"/>
        <end position="20"/>
    </location>
</feature>
<evidence type="ECO:0000256" key="9">
    <source>
        <dbReference type="ARBA" id="ARBA00023136"/>
    </source>
</evidence>
<comment type="cofactor">
    <cofactor evidence="13 14">
        <name>Zn(2+)</name>
        <dbReference type="ChEBI" id="CHEBI:29105"/>
    </cofactor>
    <text evidence="13 14">Binds 1 zinc ion per subunit.</text>
</comment>
<keyword evidence="13 14" id="KW-0482">Metalloprotease</keyword>
<dbReference type="GO" id="GO:0090729">
    <property type="term" value="F:toxin activity"/>
    <property type="evidence" value="ECO:0007669"/>
    <property type="project" value="UniProtKB-KW"/>
</dbReference>
<evidence type="ECO:0000259" key="15">
    <source>
        <dbReference type="PROSITE" id="PS50060"/>
    </source>
</evidence>
<evidence type="ECO:0000256" key="5">
    <source>
        <dbReference type="ARBA" id="ARBA00022692"/>
    </source>
</evidence>
<accession>A0A6P8IQJ4</accession>
<evidence type="ECO:0000256" key="4">
    <source>
        <dbReference type="ARBA" id="ARBA00022670"/>
    </source>
</evidence>
<dbReference type="CDD" id="cd04280">
    <property type="entry name" value="ZnMc_astacin_like"/>
    <property type="match status" value="1"/>
</dbReference>
<reference evidence="19" key="1">
    <citation type="submission" date="2025-08" db="UniProtKB">
        <authorList>
            <consortium name="RefSeq"/>
        </authorList>
    </citation>
    <scope>IDENTIFICATION</scope>
    <source>
        <tissue evidence="19">Tentacle</tissue>
    </source>
</reference>
<dbReference type="Proteomes" id="UP000515163">
    <property type="component" value="Unplaced"/>
</dbReference>
<keyword evidence="13 14" id="KW-0862">Zinc</keyword>
<keyword evidence="18" id="KW-1185">Reference proteome</keyword>
<dbReference type="GeneID" id="116303310"/>
<dbReference type="InParanoid" id="A0A6P8IQJ4"/>
<gene>
    <name evidence="19" type="primary">LOC116303310</name>
</gene>
<dbReference type="SMART" id="SM00137">
    <property type="entry name" value="MAM"/>
    <property type="match status" value="1"/>
</dbReference>
<keyword evidence="9" id="KW-0472">Membrane</keyword>
<dbReference type="InterPro" id="IPR036383">
    <property type="entry name" value="TSP1_rpt_sf"/>
</dbReference>
<dbReference type="InterPro" id="IPR013320">
    <property type="entry name" value="ConA-like_dom_sf"/>
</dbReference>
<evidence type="ECO:0000313" key="18">
    <source>
        <dbReference type="Proteomes" id="UP000515163"/>
    </source>
</evidence>
<keyword evidence="14" id="KW-0732">Signal</keyword>
<evidence type="ECO:0000256" key="11">
    <source>
        <dbReference type="ARBA" id="ARBA00023180"/>
    </source>
</evidence>
<dbReference type="EC" id="3.4.24.-" evidence="14"/>
<dbReference type="PRINTS" id="PR00480">
    <property type="entry name" value="ASTACIN"/>
</dbReference>
<dbReference type="SMART" id="SM00254">
    <property type="entry name" value="ShKT"/>
    <property type="match status" value="4"/>
</dbReference>
<feature type="domain" description="MAM" evidence="15">
    <location>
        <begin position="446"/>
        <end position="608"/>
    </location>
</feature>
<keyword evidence="8" id="KW-1133">Transmembrane helix</keyword>
<dbReference type="PROSITE" id="PS50092">
    <property type="entry name" value="TSP1"/>
    <property type="match status" value="1"/>
</dbReference>
<dbReference type="Pfam" id="PF00090">
    <property type="entry name" value="TSP_1"/>
    <property type="match status" value="1"/>
</dbReference>
<dbReference type="InterPro" id="IPR001506">
    <property type="entry name" value="Peptidase_M12A"/>
</dbReference>
<keyword evidence="7 13" id="KW-0378">Hydrolase</keyword>
<feature type="binding site" evidence="13">
    <location>
        <position position="216"/>
    </location>
    <ligand>
        <name>Zn(2+)</name>
        <dbReference type="ChEBI" id="CHEBI:29105"/>
        <note>catalytic</note>
    </ligand>
</feature>
<evidence type="ECO:0000256" key="2">
    <source>
        <dbReference type="ARBA" id="ARBA00004167"/>
    </source>
</evidence>
<dbReference type="InterPro" id="IPR000884">
    <property type="entry name" value="TSP1_rpt"/>
</dbReference>
<evidence type="ECO:0000313" key="19">
    <source>
        <dbReference type="RefSeq" id="XP_031568695.1"/>
    </source>
</evidence>